<protein>
    <recommendedName>
        <fullName evidence="2">Type 1 phosphatases regulator</fullName>
    </recommendedName>
</protein>
<comment type="similarity">
    <text evidence="1 2">Belongs to the YPI1 family.</text>
</comment>
<evidence type="ECO:0000256" key="1">
    <source>
        <dbReference type="ARBA" id="ARBA00005605"/>
    </source>
</evidence>
<dbReference type="EMBL" id="KZ454987">
    <property type="protein sequence ID" value="PKI85406.1"/>
    <property type="molecule type" value="Genomic_DNA"/>
</dbReference>
<evidence type="ECO:0000256" key="2">
    <source>
        <dbReference type="RuleBase" id="RU367162"/>
    </source>
</evidence>
<keyword evidence="5" id="KW-1185">Reference proteome</keyword>
<name>A0A2N1JFU8_9BASI</name>
<sequence length="213" mass="23345">MQNTQTFDDEARGVSTDAHVGVLRLRGGGDVRFNPRTRRTNQERQVVWTDDTVDNEGMGKKKSKICCIFRKQRAFGESSSGSSASGSDDSDSSSPGLLEFGLSHHVFYPRRATVITTDDDGDPVTAVVTAERTRYDEDDDPTSTSYRTLSTITTNALLSTGTSLTDTDTETETSDSSTSSTSTSTSIIFDAFTIVDEDKQLQHAYQLQLQHYG</sequence>
<dbReference type="PANTHER" id="PTHR20835:SF0">
    <property type="entry name" value="E3 UBIQUITIN-PROTEIN LIGASE PPP1R11"/>
    <property type="match status" value="1"/>
</dbReference>
<dbReference type="GO" id="GO:0005634">
    <property type="term" value="C:nucleus"/>
    <property type="evidence" value="ECO:0007669"/>
    <property type="project" value="UniProtKB-SubCell"/>
</dbReference>
<evidence type="ECO:0000313" key="5">
    <source>
        <dbReference type="Proteomes" id="UP000232875"/>
    </source>
</evidence>
<evidence type="ECO:0000256" key="3">
    <source>
        <dbReference type="SAM" id="MobiDB-lite"/>
    </source>
</evidence>
<feature type="compositionally biased region" description="Low complexity" evidence="3">
    <location>
        <begin position="174"/>
        <end position="183"/>
    </location>
</feature>
<dbReference type="Pfam" id="PF07491">
    <property type="entry name" value="PPI_Ypi1"/>
    <property type="match status" value="1"/>
</dbReference>
<dbReference type="InterPro" id="IPR011107">
    <property type="entry name" value="PPI_Ypi1"/>
</dbReference>
<dbReference type="GO" id="GO:0008157">
    <property type="term" value="F:protein phosphatase 1 binding"/>
    <property type="evidence" value="ECO:0007669"/>
    <property type="project" value="TreeGrafter"/>
</dbReference>
<proteinExistence type="inferred from homology"/>
<keyword evidence="2" id="KW-0539">Nucleus</keyword>
<dbReference type="STRING" id="2020962.A0A2N1JFU8"/>
<dbReference type="AlphaFoldDB" id="A0A2N1JFU8"/>
<comment type="subcellular location">
    <subcellularLocation>
        <location evidence="2">Nucleus</location>
    </subcellularLocation>
</comment>
<evidence type="ECO:0000313" key="4">
    <source>
        <dbReference type="EMBL" id="PKI85406.1"/>
    </source>
</evidence>
<dbReference type="GO" id="GO:0004865">
    <property type="term" value="F:protein serine/threonine phosphatase inhibitor activity"/>
    <property type="evidence" value="ECO:0007669"/>
    <property type="project" value="UniProtKB-UniRule"/>
</dbReference>
<accession>A0A2N1JFU8</accession>
<comment type="function">
    <text evidence="2">Regulator of type 1 phosphatases which maintains protein phosphatase activity under strict control.</text>
</comment>
<gene>
    <name evidence="4" type="primary">YPI1</name>
    <name evidence="4" type="ORF">MVES_000122</name>
</gene>
<feature type="region of interest" description="Disordered" evidence="3">
    <location>
        <begin position="161"/>
        <end position="183"/>
    </location>
</feature>
<dbReference type="PANTHER" id="PTHR20835">
    <property type="entry name" value="E3 UBIQUITIN-PROTEIN LIGASE PPP1R11-RELATED"/>
    <property type="match status" value="1"/>
</dbReference>
<reference evidence="4 5" key="1">
    <citation type="submission" date="2017-10" db="EMBL/GenBank/DDBJ databases">
        <title>A novel species of cold-tolerant Malassezia isolated from bats.</title>
        <authorList>
            <person name="Lorch J.M."/>
            <person name="Palmer J.M."/>
            <person name="Vanderwolf K.J."/>
            <person name="Schmidt K.Z."/>
            <person name="Verant M.L."/>
            <person name="Weller T.J."/>
            <person name="Blehert D.S."/>
        </authorList>
    </citation>
    <scope>NUCLEOTIDE SEQUENCE [LARGE SCALE GENOMIC DNA]</scope>
    <source>
        <strain evidence="4 5">NWHC:44797-103</strain>
    </source>
</reference>
<dbReference type="OrthoDB" id="307488at2759"/>
<dbReference type="Proteomes" id="UP000232875">
    <property type="component" value="Unassembled WGS sequence"/>
</dbReference>
<organism evidence="4 5">
    <name type="scientific">Malassezia vespertilionis</name>
    <dbReference type="NCBI Taxonomy" id="2020962"/>
    <lineage>
        <taxon>Eukaryota</taxon>
        <taxon>Fungi</taxon>
        <taxon>Dikarya</taxon>
        <taxon>Basidiomycota</taxon>
        <taxon>Ustilaginomycotina</taxon>
        <taxon>Malasseziomycetes</taxon>
        <taxon>Malasseziales</taxon>
        <taxon>Malasseziaceae</taxon>
        <taxon>Malassezia</taxon>
    </lineage>
</organism>